<protein>
    <recommendedName>
        <fullName evidence="1">PH domain-containing protein</fullName>
    </recommendedName>
</protein>
<dbReference type="InterPro" id="IPR011993">
    <property type="entry name" value="PH-like_dom_sf"/>
</dbReference>
<dbReference type="InterPro" id="IPR001849">
    <property type="entry name" value="PH_domain"/>
</dbReference>
<sequence length="235" mass="26377">MAHRPFRGASVPDSTVSGNEAQGWLWKKSGIFAVWKRKYFILRGPLLSYYDNYPAEEFNSSTTSRGDSSPMGVLRVVHVDAASVGFRVYGSSGKVIHIRADNSNTDKKWMKVCLRAAALLQRRKESVDSEMSSIDTYDTSTSTSSSCDSYDFSGWLRCEKGIKYFVVQGNMLTMYDNKQPWCVPTYRGYIQTVSKKGSSDFTVALRCGKAYHLHASSPSERDQWAQVLHQSSSVI</sequence>
<keyword evidence="3" id="KW-1185">Reference proteome</keyword>
<dbReference type="PANTHER" id="PTHR14336">
    <property type="entry name" value="TANDEM PH DOMAIN CONTAINING PROTEIN"/>
    <property type="match status" value="1"/>
</dbReference>
<evidence type="ECO:0000313" key="2">
    <source>
        <dbReference type="EMBL" id="KAF0740515.1"/>
    </source>
</evidence>
<comment type="caution">
    <text evidence="2">The sequence shown here is derived from an EMBL/GenBank/DDBJ whole genome shotgun (WGS) entry which is preliminary data.</text>
</comment>
<feature type="domain" description="PH" evidence="1">
    <location>
        <begin position="18"/>
        <end position="118"/>
    </location>
</feature>
<dbReference type="VEuPathDB" id="FungiDB:AeMF1_003419"/>
<dbReference type="PROSITE" id="PS50003">
    <property type="entry name" value="PH_DOMAIN"/>
    <property type="match status" value="1"/>
</dbReference>
<gene>
    <name evidence="2" type="ORF">Ae201684_004061</name>
</gene>
<name>A0A6G0XK53_9STRA</name>
<dbReference type="SUPFAM" id="SSF50729">
    <property type="entry name" value="PH domain-like"/>
    <property type="match status" value="2"/>
</dbReference>
<dbReference type="Proteomes" id="UP000481153">
    <property type="component" value="Unassembled WGS sequence"/>
</dbReference>
<accession>A0A6G0XK53</accession>
<dbReference type="PANTHER" id="PTHR14336:SF15">
    <property type="entry name" value="DUAL ADAPTER FOR PHOSPHOTYROSINE AND 3-PHOSPHOTYROSINE AND 3-PHOSPHOINOSITIDE"/>
    <property type="match status" value="1"/>
</dbReference>
<organism evidence="2 3">
    <name type="scientific">Aphanomyces euteiches</name>
    <dbReference type="NCBI Taxonomy" id="100861"/>
    <lineage>
        <taxon>Eukaryota</taxon>
        <taxon>Sar</taxon>
        <taxon>Stramenopiles</taxon>
        <taxon>Oomycota</taxon>
        <taxon>Saprolegniomycetes</taxon>
        <taxon>Saprolegniales</taxon>
        <taxon>Verrucalvaceae</taxon>
        <taxon>Aphanomyces</taxon>
    </lineage>
</organism>
<dbReference type="AlphaFoldDB" id="A0A6G0XK53"/>
<dbReference type="SMART" id="SM00233">
    <property type="entry name" value="PH"/>
    <property type="match status" value="2"/>
</dbReference>
<evidence type="ECO:0000313" key="3">
    <source>
        <dbReference type="Proteomes" id="UP000481153"/>
    </source>
</evidence>
<reference evidence="2 3" key="1">
    <citation type="submission" date="2019-07" db="EMBL/GenBank/DDBJ databases">
        <title>Genomics analysis of Aphanomyces spp. identifies a new class of oomycete effector associated with host adaptation.</title>
        <authorList>
            <person name="Gaulin E."/>
        </authorList>
    </citation>
    <scope>NUCLEOTIDE SEQUENCE [LARGE SCALE GENOMIC DNA]</scope>
    <source>
        <strain evidence="2 3">ATCC 201684</strain>
    </source>
</reference>
<proteinExistence type="predicted"/>
<dbReference type="Gene3D" id="2.30.29.30">
    <property type="entry name" value="Pleckstrin-homology domain (PH domain)/Phosphotyrosine-binding domain (PTB)"/>
    <property type="match status" value="2"/>
</dbReference>
<dbReference type="EMBL" id="VJMJ01000051">
    <property type="protein sequence ID" value="KAF0740515.1"/>
    <property type="molecule type" value="Genomic_DNA"/>
</dbReference>
<dbReference type="Pfam" id="PF00169">
    <property type="entry name" value="PH"/>
    <property type="match status" value="1"/>
</dbReference>
<dbReference type="InterPro" id="IPR051707">
    <property type="entry name" value="PI-Interact_SigTrans_Reg"/>
</dbReference>
<evidence type="ECO:0000259" key="1">
    <source>
        <dbReference type="PROSITE" id="PS50003"/>
    </source>
</evidence>